<comment type="caution">
    <text evidence="1">The sequence shown here is derived from an EMBL/GenBank/DDBJ whole genome shotgun (WGS) entry which is preliminary data.</text>
</comment>
<accession>A0A6I1ELZ2</accession>
<dbReference type="EMBL" id="WEHX01000090">
    <property type="protein sequence ID" value="KAB7655108.1"/>
    <property type="molecule type" value="Genomic_DNA"/>
</dbReference>
<organism evidence="1 2">
    <name type="scientific">Sutterella seckii</name>
    <dbReference type="NCBI Taxonomy" id="1944635"/>
    <lineage>
        <taxon>Bacteria</taxon>
        <taxon>Pseudomonadati</taxon>
        <taxon>Pseudomonadota</taxon>
        <taxon>Betaproteobacteria</taxon>
        <taxon>Burkholderiales</taxon>
        <taxon>Sutterellaceae</taxon>
        <taxon>Sutterella</taxon>
    </lineage>
</organism>
<dbReference type="RefSeq" id="WP_152158934.1">
    <property type="nucleotide sequence ID" value="NZ_WEHX01000090.1"/>
</dbReference>
<dbReference type="OrthoDB" id="9157437at2"/>
<proteinExistence type="predicted"/>
<gene>
    <name evidence="1" type="ORF">GBM95_09800</name>
</gene>
<evidence type="ECO:0000313" key="1">
    <source>
        <dbReference type="EMBL" id="KAB7655108.1"/>
    </source>
</evidence>
<sequence>MNQNYKYGLFFLGGLAVGALGAMAISRGKLSVKPLATDLISSGIDLRDKALAAVEGVKEDLADVVAEAQVKSQEKREAKEKAEEEASCPVVAEACPAVKPAN</sequence>
<evidence type="ECO:0000313" key="2">
    <source>
        <dbReference type="Proteomes" id="UP000430564"/>
    </source>
</evidence>
<name>A0A6I1ELZ2_9BURK</name>
<dbReference type="Proteomes" id="UP000430564">
    <property type="component" value="Unassembled WGS sequence"/>
</dbReference>
<protein>
    <submittedName>
        <fullName evidence="1">Uncharacterized protein</fullName>
    </submittedName>
</protein>
<dbReference type="AlphaFoldDB" id="A0A6I1ELZ2"/>
<reference evidence="1 2" key="1">
    <citation type="submission" date="2019-10" db="EMBL/GenBank/DDBJ databases">
        <title>Genome diversity of Sutterella seckii.</title>
        <authorList>
            <person name="Chaplin A.V."/>
            <person name="Sokolova S.R."/>
            <person name="Mosin K.A."/>
            <person name="Ivanova E.L."/>
            <person name="Kochetkova T.O."/>
            <person name="Goltsov A.Y."/>
            <person name="Trofimov D.Y."/>
            <person name="Efimov B.A."/>
        </authorList>
    </citation>
    <scope>NUCLEOTIDE SEQUENCE [LARGE SCALE GENOMIC DNA]</scope>
    <source>
        <strain evidence="1 2">ASD393</strain>
    </source>
</reference>